<dbReference type="GO" id="GO:0005737">
    <property type="term" value="C:cytoplasm"/>
    <property type="evidence" value="ECO:0007669"/>
    <property type="project" value="TreeGrafter"/>
</dbReference>
<dbReference type="FunFam" id="2.30.42.10:FF:000012">
    <property type="entry name" value="Membrane associated guanylate kinase, WW and PDZ domain containing 1"/>
    <property type="match status" value="1"/>
</dbReference>
<name>A0AAN8JLW2_PATCE</name>
<feature type="compositionally biased region" description="Basic and acidic residues" evidence="1">
    <location>
        <begin position="162"/>
        <end position="172"/>
    </location>
</feature>
<feature type="region of interest" description="Disordered" evidence="1">
    <location>
        <begin position="541"/>
        <end position="564"/>
    </location>
</feature>
<dbReference type="EMBL" id="JAZGQO010000010">
    <property type="protein sequence ID" value="KAK6177109.1"/>
    <property type="molecule type" value="Genomic_DNA"/>
</dbReference>
<feature type="compositionally biased region" description="Polar residues" evidence="1">
    <location>
        <begin position="108"/>
        <end position="117"/>
    </location>
</feature>
<dbReference type="CDD" id="cd06734">
    <property type="entry name" value="PDZ4_MAGI-1_3-like"/>
    <property type="match status" value="1"/>
</dbReference>
<sequence length="754" mass="84131">MQVLRHLCFSSVSESPDEVDSGMRGKIPNDVNRPKTPILNDGRAKTPTMNDNRPKTPTRFQGTLVDNRTKPPVASRPVFSDVQNRYNGDNIHDNSNHHEFNHSRSDFHNSGNYDSNSRPPPGPRVDQFRHIDYGSHPIPQQNFRNDPYGYARSNNYAMQSNGDRRELERENIKPGQFRSRTPGPDMLNRGYGPDYRPEHSRPKTPTANDMRSKTPTPGMSNHSGFKPSGRFTPNPAWEYGQQYRHDYNRPIRPGDSPNIGRRFNHDHTDSHERSYGNDFTRSFQAVGNNSPLPNRQKHSTSFEGEEMSRVPKRYGTLHSGNQYGVSPYGPLTRIPDQEDGQQYREMTVHLPRHESGFGFRIIGGTEEGSQVSVGFIVPGGASDQEGQLRQGDEIMFVDQNCVINSTHRRVVQLMGHASLNGHVTITARRRLTSAPDVTSHTTGGQTYPYDVTVTRRENEGFGFVIISSVTKSGSTIGEFIDDDFELPWIGRILENSPAERCNRLHVGDRILAVNGVNISQIHHEDIVNLIKESGYSVTLTIGPPPDDASSTASASQKSSQGSMVNAMAYPAVSETETGRRPEAPNTHQTWDNRYVTAQEANRARFNNTPLGMKTAIYHVELDRGSRGFGFSIRGGREFNNMPLFVLRIAEGGAADVDGRLRVGDQILEINQIETSNMTHSEAIDIIQNGGTIVRLKMKRTNKPPPVFEGAPSPTGPYPRGAISNGPIGHSSPHLGRRQLEEYPTYPSGRAFVNY</sequence>
<feature type="domain" description="PDZ" evidence="2">
    <location>
        <begin position="618"/>
        <end position="701"/>
    </location>
</feature>
<feature type="compositionally biased region" description="Basic and acidic residues" evidence="1">
    <location>
        <begin position="90"/>
        <end position="107"/>
    </location>
</feature>
<dbReference type="GO" id="GO:0007165">
    <property type="term" value="P:signal transduction"/>
    <property type="evidence" value="ECO:0007669"/>
    <property type="project" value="TreeGrafter"/>
</dbReference>
<dbReference type="InterPro" id="IPR001478">
    <property type="entry name" value="PDZ"/>
</dbReference>
<evidence type="ECO:0000313" key="4">
    <source>
        <dbReference type="Proteomes" id="UP001347796"/>
    </source>
</evidence>
<dbReference type="Pfam" id="PF00595">
    <property type="entry name" value="PDZ"/>
    <property type="match status" value="3"/>
</dbReference>
<feature type="region of interest" description="Disordered" evidence="1">
    <location>
        <begin position="13"/>
        <end position="237"/>
    </location>
</feature>
<dbReference type="PANTHER" id="PTHR10316:SF40">
    <property type="entry name" value="LD27118P"/>
    <property type="match status" value="1"/>
</dbReference>
<dbReference type="CDD" id="cd06735">
    <property type="entry name" value="PDZ5_MAGI-1_3-like"/>
    <property type="match status" value="1"/>
</dbReference>
<evidence type="ECO:0000259" key="2">
    <source>
        <dbReference type="PROSITE" id="PS50106"/>
    </source>
</evidence>
<organism evidence="3 4">
    <name type="scientific">Patella caerulea</name>
    <name type="common">Rayed Mediterranean limpet</name>
    <dbReference type="NCBI Taxonomy" id="87958"/>
    <lineage>
        <taxon>Eukaryota</taxon>
        <taxon>Metazoa</taxon>
        <taxon>Spiralia</taxon>
        <taxon>Lophotrochozoa</taxon>
        <taxon>Mollusca</taxon>
        <taxon>Gastropoda</taxon>
        <taxon>Patellogastropoda</taxon>
        <taxon>Patelloidea</taxon>
        <taxon>Patellidae</taxon>
        <taxon>Patella</taxon>
    </lineage>
</organism>
<evidence type="ECO:0000313" key="3">
    <source>
        <dbReference type="EMBL" id="KAK6177109.1"/>
    </source>
</evidence>
<accession>A0AAN8JLW2</accession>
<feature type="compositionally biased region" description="Low complexity" evidence="1">
    <location>
        <begin position="548"/>
        <end position="562"/>
    </location>
</feature>
<dbReference type="AlphaFoldDB" id="A0AAN8JLW2"/>
<proteinExistence type="predicted"/>
<keyword evidence="4" id="KW-1185">Reference proteome</keyword>
<feature type="domain" description="PDZ" evidence="2">
    <location>
        <begin position="347"/>
        <end position="429"/>
    </location>
</feature>
<gene>
    <name evidence="3" type="ORF">SNE40_015278</name>
</gene>
<feature type="domain" description="PDZ" evidence="2">
    <location>
        <begin position="450"/>
        <end position="545"/>
    </location>
</feature>
<dbReference type="Proteomes" id="UP001347796">
    <property type="component" value="Unassembled WGS sequence"/>
</dbReference>
<dbReference type="SUPFAM" id="SSF50156">
    <property type="entry name" value="PDZ domain-like"/>
    <property type="match status" value="3"/>
</dbReference>
<dbReference type="InterPro" id="IPR036034">
    <property type="entry name" value="PDZ_sf"/>
</dbReference>
<reference evidence="3 4" key="1">
    <citation type="submission" date="2024-01" db="EMBL/GenBank/DDBJ databases">
        <title>The genome of the rayed Mediterranean limpet Patella caerulea (Linnaeus, 1758).</title>
        <authorList>
            <person name="Anh-Thu Weber A."/>
            <person name="Halstead-Nussloch G."/>
        </authorList>
    </citation>
    <scope>NUCLEOTIDE SEQUENCE [LARGE SCALE GENOMIC DNA]</scope>
    <source>
        <strain evidence="3">AATW-2023a</strain>
        <tissue evidence="3">Whole specimen</tissue>
    </source>
</reference>
<dbReference type="CDD" id="cd06733">
    <property type="entry name" value="PDZ3_MAGI-1_3-like"/>
    <property type="match status" value="1"/>
</dbReference>
<dbReference type="SMART" id="SM00228">
    <property type="entry name" value="PDZ"/>
    <property type="match status" value="3"/>
</dbReference>
<dbReference type="Gene3D" id="2.30.42.10">
    <property type="match status" value="3"/>
</dbReference>
<evidence type="ECO:0000256" key="1">
    <source>
        <dbReference type="SAM" id="MobiDB-lite"/>
    </source>
</evidence>
<comment type="caution">
    <text evidence="3">The sequence shown here is derived from an EMBL/GenBank/DDBJ whole genome shotgun (WGS) entry which is preliminary data.</text>
</comment>
<dbReference type="PANTHER" id="PTHR10316">
    <property type="entry name" value="MEMBRANE ASSOCIATED GUANYLATE KINASE-RELATED"/>
    <property type="match status" value="1"/>
</dbReference>
<protein>
    <recommendedName>
        <fullName evidence="2">PDZ domain-containing protein</fullName>
    </recommendedName>
</protein>
<feature type="region of interest" description="Disordered" evidence="1">
    <location>
        <begin position="285"/>
        <end position="308"/>
    </location>
</feature>
<feature type="compositionally biased region" description="Polar residues" evidence="1">
    <location>
        <begin position="203"/>
        <end position="223"/>
    </location>
</feature>
<feature type="compositionally biased region" description="Polar residues" evidence="1">
    <location>
        <begin position="152"/>
        <end position="161"/>
    </location>
</feature>
<dbReference type="PROSITE" id="PS50106">
    <property type="entry name" value="PDZ"/>
    <property type="match status" value="3"/>
</dbReference>